<dbReference type="Gene3D" id="3.40.1090.10">
    <property type="entry name" value="Cytosolic phospholipase A2 catalytic domain"/>
    <property type="match status" value="2"/>
</dbReference>
<evidence type="ECO:0000313" key="4">
    <source>
        <dbReference type="EMBL" id="UUY02301.1"/>
    </source>
</evidence>
<dbReference type="InterPro" id="IPR016035">
    <property type="entry name" value="Acyl_Trfase/lysoPLipase"/>
</dbReference>
<evidence type="ECO:0000313" key="5">
    <source>
        <dbReference type="Proteomes" id="UP001058860"/>
    </source>
</evidence>
<dbReference type="PROSITE" id="PS51635">
    <property type="entry name" value="PNPLA"/>
    <property type="match status" value="1"/>
</dbReference>
<dbReference type="Pfam" id="PF01734">
    <property type="entry name" value="Patatin"/>
    <property type="match status" value="1"/>
</dbReference>
<feature type="short sequence motif" description="GXSXG" evidence="2">
    <location>
        <begin position="49"/>
        <end position="53"/>
    </location>
</feature>
<name>A0ABY5PCI5_9ACTN</name>
<dbReference type="SUPFAM" id="SSF52151">
    <property type="entry name" value="FabD/lysophospholipase-like"/>
    <property type="match status" value="1"/>
</dbReference>
<accession>A0ABY5PCI5</accession>
<feature type="active site" description="Nucleophile" evidence="2">
    <location>
        <position position="51"/>
    </location>
</feature>
<dbReference type="EMBL" id="CP088295">
    <property type="protein sequence ID" value="UUY02301.1"/>
    <property type="molecule type" value="Genomic_DNA"/>
</dbReference>
<dbReference type="Proteomes" id="UP001058860">
    <property type="component" value="Chromosome"/>
</dbReference>
<keyword evidence="5" id="KW-1185">Reference proteome</keyword>
<evidence type="ECO:0000256" key="1">
    <source>
        <dbReference type="ARBA" id="ARBA00023098"/>
    </source>
</evidence>
<proteinExistence type="predicted"/>
<feature type="short sequence motif" description="DGA/G" evidence="2">
    <location>
        <begin position="203"/>
        <end position="205"/>
    </location>
</feature>
<protein>
    <submittedName>
        <fullName evidence="4">Patatin-like phospholipase family protein</fullName>
    </submittedName>
</protein>
<sequence length="305" mass="31810">MSQTPAFDPPDVLVLGAGGTLGIAWTQGLLAGLEDATGIDFRRTESFIGTSAGAFVAASLVGGRRPTRPGDREKAAPLPVPRRSAPWRLLSGPARYAAALAAPWATPALGVTRPGGTILRAAALRALPAGHGDHADLQELVRRRGARWDGRLRVCAVDRRTGRRVVFGSPGAPKATVDEAVAASCTVPWIHQPVRIGDREYVDGGVWSVTNLDIAPAGEGTRVLCLNPTASLQIARTNPYAALRAAATAMTGLEALRLRARGAQVHVIGPAPDVARVMGGDLMDERRRPAVLAGAYEQGLGIAGS</sequence>
<evidence type="ECO:0000256" key="2">
    <source>
        <dbReference type="PROSITE-ProRule" id="PRU01161"/>
    </source>
</evidence>
<keyword evidence="2" id="KW-0442">Lipid degradation</keyword>
<comment type="caution">
    <text evidence="2">Lacks conserved residue(s) required for the propagation of feature annotation.</text>
</comment>
<reference evidence="5" key="1">
    <citation type="submission" date="2021-11" db="EMBL/GenBank/DDBJ databases">
        <title>Cultivation dependent microbiological survey of springs from the worlds oldest radium mine currently devoted to the extraction of radon-saturated water.</title>
        <authorList>
            <person name="Kapinusova G."/>
            <person name="Smrhova T."/>
            <person name="Strejcek M."/>
            <person name="Suman J."/>
            <person name="Jani K."/>
            <person name="Pajer P."/>
            <person name="Uhlik O."/>
        </authorList>
    </citation>
    <scope>NUCLEOTIDE SEQUENCE [LARGE SCALE GENOMIC DNA]</scope>
    <source>
        <strain evidence="5">J379</strain>
    </source>
</reference>
<organism evidence="4 5">
    <name type="scientific">Svornostia abyssi</name>
    <dbReference type="NCBI Taxonomy" id="2898438"/>
    <lineage>
        <taxon>Bacteria</taxon>
        <taxon>Bacillati</taxon>
        <taxon>Actinomycetota</taxon>
        <taxon>Thermoleophilia</taxon>
        <taxon>Solirubrobacterales</taxon>
        <taxon>Baekduiaceae</taxon>
        <taxon>Svornostia</taxon>
    </lineage>
</organism>
<keyword evidence="1 2" id="KW-0443">Lipid metabolism</keyword>
<evidence type="ECO:0000259" key="3">
    <source>
        <dbReference type="PROSITE" id="PS51635"/>
    </source>
</evidence>
<keyword evidence="2" id="KW-0378">Hydrolase</keyword>
<gene>
    <name evidence="4" type="ORF">LRS13_16495</name>
</gene>
<dbReference type="InterPro" id="IPR002641">
    <property type="entry name" value="PNPLA_dom"/>
</dbReference>
<dbReference type="RefSeq" id="WP_353862833.1">
    <property type="nucleotide sequence ID" value="NZ_CP088295.1"/>
</dbReference>
<feature type="domain" description="PNPLA" evidence="3">
    <location>
        <begin position="13"/>
        <end position="218"/>
    </location>
</feature>
<feature type="active site" description="Proton acceptor" evidence="2">
    <location>
        <position position="203"/>
    </location>
</feature>